<gene>
    <name evidence="2" type="ORF">CN689_22435</name>
</gene>
<feature type="transmembrane region" description="Helical" evidence="1">
    <location>
        <begin position="32"/>
        <end position="55"/>
    </location>
</feature>
<keyword evidence="1" id="KW-0812">Transmembrane</keyword>
<comment type="caution">
    <text evidence="2">The sequence shown here is derived from an EMBL/GenBank/DDBJ whole genome shotgun (WGS) entry which is preliminary data.</text>
</comment>
<dbReference type="Proteomes" id="UP000220106">
    <property type="component" value="Unassembled WGS sequence"/>
</dbReference>
<reference evidence="2 3" key="1">
    <citation type="submission" date="2017-09" db="EMBL/GenBank/DDBJ databases">
        <title>Large-scale bioinformatics analysis of Bacillus genomes uncovers conserved roles of natural products in bacterial physiology.</title>
        <authorList>
            <consortium name="Agbiome Team Llc"/>
            <person name="Bleich R.M."/>
            <person name="Kirk G.J."/>
            <person name="Santa Maria K.C."/>
            <person name="Allen S.E."/>
            <person name="Farag S."/>
            <person name="Shank E.A."/>
            <person name="Bowers A."/>
        </authorList>
    </citation>
    <scope>NUCLEOTIDE SEQUENCE [LARGE SCALE GENOMIC DNA]</scope>
    <source>
        <strain evidence="2 3">AFS003229</strain>
    </source>
</reference>
<dbReference type="EMBL" id="NUEQ01000090">
    <property type="protein sequence ID" value="PEJ28314.1"/>
    <property type="molecule type" value="Genomic_DNA"/>
</dbReference>
<protein>
    <recommendedName>
        <fullName evidence="4">DUF3311 domain-containing protein</fullName>
    </recommendedName>
</protein>
<keyword evidence="1" id="KW-0472">Membrane</keyword>
<dbReference type="AlphaFoldDB" id="A0AAX0RQR8"/>
<keyword evidence="1" id="KW-1133">Transmembrane helix</keyword>
<organism evidence="2 3">
    <name type="scientific">Peribacillus butanolivorans</name>
    <dbReference type="NCBI Taxonomy" id="421767"/>
    <lineage>
        <taxon>Bacteria</taxon>
        <taxon>Bacillati</taxon>
        <taxon>Bacillota</taxon>
        <taxon>Bacilli</taxon>
        <taxon>Bacillales</taxon>
        <taxon>Bacillaceae</taxon>
        <taxon>Peribacillus</taxon>
    </lineage>
</organism>
<name>A0AAX0RQR8_9BACI</name>
<evidence type="ECO:0000313" key="2">
    <source>
        <dbReference type="EMBL" id="PEJ28314.1"/>
    </source>
</evidence>
<dbReference type="Pfam" id="PF11755">
    <property type="entry name" value="DUF3311"/>
    <property type="match status" value="1"/>
</dbReference>
<evidence type="ECO:0008006" key="4">
    <source>
        <dbReference type="Google" id="ProtNLM"/>
    </source>
</evidence>
<proteinExistence type="predicted"/>
<accession>A0AAX0RQR8</accession>
<evidence type="ECO:0000256" key="1">
    <source>
        <dbReference type="SAM" id="Phobius"/>
    </source>
</evidence>
<sequence length="63" mass="7026">MKKICILLSVIPFIGSLTVINRVEPYVLGLPFILFWSVSWVVLTAVFLGISNVLYPADEGDEE</sequence>
<evidence type="ECO:0000313" key="3">
    <source>
        <dbReference type="Proteomes" id="UP000220106"/>
    </source>
</evidence>
<dbReference type="InterPro" id="IPR021741">
    <property type="entry name" value="DUF3311"/>
</dbReference>
<dbReference type="RefSeq" id="WP_098177423.1">
    <property type="nucleotide sequence ID" value="NZ_NUEQ01000090.1"/>
</dbReference>